<dbReference type="EMBL" id="PGOL01000597">
    <property type="protein sequence ID" value="PKI67458.1"/>
    <property type="molecule type" value="Genomic_DNA"/>
</dbReference>
<proteinExistence type="predicted"/>
<accession>A0A2I0KG52</accession>
<protein>
    <submittedName>
        <fullName evidence="1">Uncharacterized protein</fullName>
    </submittedName>
</protein>
<evidence type="ECO:0000313" key="1">
    <source>
        <dbReference type="EMBL" id="PKI67458.1"/>
    </source>
</evidence>
<dbReference type="Proteomes" id="UP000233551">
    <property type="component" value="Unassembled WGS sequence"/>
</dbReference>
<keyword evidence="2" id="KW-1185">Reference proteome</keyword>
<comment type="caution">
    <text evidence="1">The sequence shown here is derived from an EMBL/GenBank/DDBJ whole genome shotgun (WGS) entry which is preliminary data.</text>
</comment>
<dbReference type="AlphaFoldDB" id="A0A2I0KG52"/>
<evidence type="ECO:0000313" key="2">
    <source>
        <dbReference type="Proteomes" id="UP000233551"/>
    </source>
</evidence>
<sequence>MISVCALGGDEDKQEGLIPFVIGYVLAEVTFGSTKFGDAPTLFVIDVPTKEPYQDSGVPWIYEGSVGNLEQQISVIGVVWTRILISSGPACTCLYARLGSAHLPVGMHNGHA</sequence>
<name>A0A2I0KG52_PUNGR</name>
<reference evidence="1 2" key="1">
    <citation type="submission" date="2017-11" db="EMBL/GenBank/DDBJ databases">
        <title>De-novo sequencing of pomegranate (Punica granatum L.) genome.</title>
        <authorList>
            <person name="Akparov Z."/>
            <person name="Amiraslanov A."/>
            <person name="Hajiyeva S."/>
            <person name="Abbasov M."/>
            <person name="Kaur K."/>
            <person name="Hamwieh A."/>
            <person name="Solovyev V."/>
            <person name="Salamov A."/>
            <person name="Braich B."/>
            <person name="Kosarev P."/>
            <person name="Mahmoud A."/>
            <person name="Hajiyev E."/>
            <person name="Babayeva S."/>
            <person name="Izzatullayeva V."/>
            <person name="Mammadov A."/>
            <person name="Mammadov A."/>
            <person name="Sharifova S."/>
            <person name="Ojaghi J."/>
            <person name="Eynullazada K."/>
            <person name="Bayramov B."/>
            <person name="Abdulazimova A."/>
            <person name="Shahmuradov I."/>
        </authorList>
    </citation>
    <scope>NUCLEOTIDE SEQUENCE [LARGE SCALE GENOMIC DNA]</scope>
    <source>
        <strain evidence="2">cv. AG2017</strain>
        <tissue evidence="1">Leaf</tissue>
    </source>
</reference>
<gene>
    <name evidence="1" type="ORF">CRG98_012042</name>
</gene>
<organism evidence="1 2">
    <name type="scientific">Punica granatum</name>
    <name type="common">Pomegranate</name>
    <dbReference type="NCBI Taxonomy" id="22663"/>
    <lineage>
        <taxon>Eukaryota</taxon>
        <taxon>Viridiplantae</taxon>
        <taxon>Streptophyta</taxon>
        <taxon>Embryophyta</taxon>
        <taxon>Tracheophyta</taxon>
        <taxon>Spermatophyta</taxon>
        <taxon>Magnoliopsida</taxon>
        <taxon>eudicotyledons</taxon>
        <taxon>Gunneridae</taxon>
        <taxon>Pentapetalae</taxon>
        <taxon>rosids</taxon>
        <taxon>malvids</taxon>
        <taxon>Myrtales</taxon>
        <taxon>Lythraceae</taxon>
        <taxon>Punica</taxon>
    </lineage>
</organism>